<protein>
    <submittedName>
        <fullName evidence="2">Uncharacterized protein</fullName>
    </submittedName>
</protein>
<evidence type="ECO:0000313" key="2">
    <source>
        <dbReference type="EMBL" id="QPG76297.1"/>
    </source>
</evidence>
<sequence>MQASKLLPESASDVQQRLNMLQLDVNKLMVQLSTSSLIPDESKEVVCQKVLTILQETLNAHNNYSSDSANRYRTSSPTSTTNSPAHNTSLNYLYANSDVNSGNKEKNGTAVTVPGSISTGYKGLGSSIVCGTNRILLPALGSNLQPTSSGIGINVNANYGAYNRMYWDNK</sequence>
<keyword evidence="3" id="KW-1185">Reference proteome</keyword>
<feature type="region of interest" description="Disordered" evidence="1">
    <location>
        <begin position="64"/>
        <end position="88"/>
    </location>
</feature>
<feature type="compositionally biased region" description="Low complexity" evidence="1">
    <location>
        <begin position="74"/>
        <end position="88"/>
    </location>
</feature>
<dbReference type="AlphaFoldDB" id="A0A875RWG9"/>
<dbReference type="RefSeq" id="XP_038779862.1">
    <property type="nucleotide sequence ID" value="XM_038923934.1"/>
</dbReference>
<organism evidence="2 3">
    <name type="scientific">Eeniella nana</name>
    <name type="common">Yeast</name>
    <name type="synonym">Brettanomyces nanus</name>
    <dbReference type="NCBI Taxonomy" id="13502"/>
    <lineage>
        <taxon>Eukaryota</taxon>
        <taxon>Fungi</taxon>
        <taxon>Dikarya</taxon>
        <taxon>Ascomycota</taxon>
        <taxon>Saccharomycotina</taxon>
        <taxon>Pichiomycetes</taxon>
        <taxon>Pichiales</taxon>
        <taxon>Pichiaceae</taxon>
        <taxon>Brettanomyces</taxon>
    </lineage>
</organism>
<dbReference type="EMBL" id="CP064815">
    <property type="protein sequence ID" value="QPG76297.1"/>
    <property type="molecule type" value="Genomic_DNA"/>
</dbReference>
<dbReference type="KEGG" id="bnn:FOA43_003683"/>
<evidence type="ECO:0000313" key="3">
    <source>
        <dbReference type="Proteomes" id="UP000662931"/>
    </source>
</evidence>
<dbReference type="Proteomes" id="UP000662931">
    <property type="component" value="Chromosome 4"/>
</dbReference>
<evidence type="ECO:0000256" key="1">
    <source>
        <dbReference type="SAM" id="MobiDB-lite"/>
    </source>
</evidence>
<accession>A0A875RWG9</accession>
<name>A0A875RWG9_EENNA</name>
<proteinExistence type="predicted"/>
<reference evidence="2" key="1">
    <citation type="submission" date="2020-10" db="EMBL/GenBank/DDBJ databases">
        <authorList>
            <person name="Roach M.J.R."/>
        </authorList>
    </citation>
    <scope>NUCLEOTIDE SEQUENCE</scope>
    <source>
        <strain evidence="2">CBS 1945</strain>
    </source>
</reference>
<gene>
    <name evidence="2" type="ORF">FOA43_003683</name>
</gene>
<feature type="compositionally biased region" description="Polar residues" evidence="1">
    <location>
        <begin position="64"/>
        <end position="73"/>
    </location>
</feature>
<dbReference type="GeneID" id="62197083"/>